<keyword evidence="2" id="KW-1133">Transmembrane helix</keyword>
<keyword evidence="5" id="KW-1185">Reference proteome</keyword>
<dbReference type="InterPro" id="IPR033549">
    <property type="entry name" value="NFAM1"/>
</dbReference>
<dbReference type="AlphaFoldDB" id="A0A6P5K009"/>
<dbReference type="FunCoup" id="A0A6P5K009">
    <property type="interactions" value="74"/>
</dbReference>
<name>A0A6P5K009_PHACI</name>
<accession>A0A6P5K009</accession>
<dbReference type="GO" id="GO:0045121">
    <property type="term" value="C:membrane raft"/>
    <property type="evidence" value="ECO:0007669"/>
    <property type="project" value="TreeGrafter"/>
</dbReference>
<evidence type="ECO:0000259" key="4">
    <source>
        <dbReference type="Pfam" id="PF25830"/>
    </source>
</evidence>
<dbReference type="PANTHER" id="PTHR35680">
    <property type="entry name" value="NFAT ACTIVATION MOLECULE 1"/>
    <property type="match status" value="1"/>
</dbReference>
<evidence type="ECO:0000256" key="3">
    <source>
        <dbReference type="SAM" id="SignalP"/>
    </source>
</evidence>
<dbReference type="InParanoid" id="A0A6P5K009"/>
<dbReference type="InterPro" id="IPR057883">
    <property type="entry name" value="Ig_NFAM1"/>
</dbReference>
<feature type="region of interest" description="Disordered" evidence="1">
    <location>
        <begin position="174"/>
        <end position="195"/>
    </location>
</feature>
<feature type="domain" description="NFAM1 Ig-like" evidence="4">
    <location>
        <begin position="20"/>
        <end position="129"/>
    </location>
</feature>
<dbReference type="GeneID" id="110205865"/>
<proteinExistence type="predicted"/>
<protein>
    <submittedName>
        <fullName evidence="6">NFAT activation molecule 1 isoform X1</fullName>
    </submittedName>
</protein>
<dbReference type="GO" id="GO:0050853">
    <property type="term" value="P:B cell receptor signaling pathway"/>
    <property type="evidence" value="ECO:0007669"/>
    <property type="project" value="TreeGrafter"/>
</dbReference>
<dbReference type="CTD" id="150372"/>
<evidence type="ECO:0000313" key="5">
    <source>
        <dbReference type="Proteomes" id="UP000515140"/>
    </source>
</evidence>
<reference evidence="6" key="1">
    <citation type="submission" date="2025-08" db="UniProtKB">
        <authorList>
            <consortium name="RefSeq"/>
        </authorList>
    </citation>
    <scope>IDENTIFICATION</scope>
    <source>
        <tissue evidence="6">Spleen</tissue>
    </source>
</reference>
<organism evidence="5 6">
    <name type="scientific">Phascolarctos cinereus</name>
    <name type="common">Koala</name>
    <dbReference type="NCBI Taxonomy" id="38626"/>
    <lineage>
        <taxon>Eukaryota</taxon>
        <taxon>Metazoa</taxon>
        <taxon>Chordata</taxon>
        <taxon>Craniata</taxon>
        <taxon>Vertebrata</taxon>
        <taxon>Euteleostomi</taxon>
        <taxon>Mammalia</taxon>
        <taxon>Metatheria</taxon>
        <taxon>Diprotodontia</taxon>
        <taxon>Phascolarctidae</taxon>
        <taxon>Phascolarctos</taxon>
    </lineage>
</organism>
<dbReference type="PANTHER" id="PTHR35680:SF1">
    <property type="entry name" value="NFAT ACTIVATION MOLECULE 1"/>
    <property type="match status" value="1"/>
</dbReference>
<dbReference type="GO" id="GO:0001819">
    <property type="term" value="P:positive regulation of cytokine production"/>
    <property type="evidence" value="ECO:0007669"/>
    <property type="project" value="InterPro"/>
</dbReference>
<keyword evidence="2" id="KW-0812">Transmembrane</keyword>
<dbReference type="Proteomes" id="UP000515140">
    <property type="component" value="Unplaced"/>
</dbReference>
<dbReference type="GO" id="GO:0004888">
    <property type="term" value="F:transmembrane signaling receptor activity"/>
    <property type="evidence" value="ECO:0007669"/>
    <property type="project" value="InterPro"/>
</dbReference>
<evidence type="ECO:0000256" key="2">
    <source>
        <dbReference type="SAM" id="Phobius"/>
    </source>
</evidence>
<keyword evidence="3" id="KW-0732">Signal</keyword>
<dbReference type="KEGG" id="pcw:110205865"/>
<gene>
    <name evidence="6" type="primary">NFAM1</name>
</gene>
<evidence type="ECO:0000256" key="1">
    <source>
        <dbReference type="SAM" id="MobiDB-lite"/>
    </source>
</evidence>
<evidence type="ECO:0000313" key="6">
    <source>
        <dbReference type="RefSeq" id="XP_020838434.1"/>
    </source>
</evidence>
<dbReference type="GO" id="GO:0050861">
    <property type="term" value="P:positive regulation of B cell receptor signaling pathway"/>
    <property type="evidence" value="ECO:0007669"/>
    <property type="project" value="InterPro"/>
</dbReference>
<dbReference type="Pfam" id="PF25830">
    <property type="entry name" value="Ig_NFAM1"/>
    <property type="match status" value="1"/>
</dbReference>
<feature type="transmembrane region" description="Helical" evidence="2">
    <location>
        <begin position="143"/>
        <end position="165"/>
    </location>
</feature>
<sequence>MAFRFLGLILLPWTLQPGGGQRLTQLGEPIQVTLARHHLPLTCEVTYPYTPAFTKYTFSYYHIDLQGRQSPPVWASCSQTPGVKNMTHTEMCSFTLTALHNASATGTYYCLVKWPSHKEAGRGTFILVRDAGYKEPPESSKKILLFTFTGLLAVLSILGTGLLLWKAKKQRKSAKKIPHQKDSGPAGRSADPTPVRAGSIYTPSFVTPTAKMGAGIECLRTDASFPRMPWVEGLLIDTMLVLNIPFCSQTPHPHAASSQLVCLD</sequence>
<dbReference type="RefSeq" id="XP_020838434.1">
    <property type="nucleotide sequence ID" value="XM_020982775.1"/>
</dbReference>
<feature type="signal peptide" evidence="3">
    <location>
        <begin position="1"/>
        <end position="20"/>
    </location>
</feature>
<keyword evidence="2" id="KW-0472">Membrane</keyword>
<dbReference type="GO" id="GO:0045577">
    <property type="term" value="P:regulation of B cell differentiation"/>
    <property type="evidence" value="ECO:0007669"/>
    <property type="project" value="InterPro"/>
</dbReference>
<feature type="chain" id="PRO_5028279557" evidence="3">
    <location>
        <begin position="21"/>
        <end position="264"/>
    </location>
</feature>